<dbReference type="EMBL" id="BMAO01002913">
    <property type="protein sequence ID" value="GFQ84280.1"/>
    <property type="molecule type" value="Genomic_DNA"/>
</dbReference>
<dbReference type="FunFam" id="3.10.450.10:FF:000001">
    <property type="entry name" value="Cystatin-A"/>
    <property type="match status" value="1"/>
</dbReference>
<evidence type="ECO:0000256" key="3">
    <source>
        <dbReference type="ARBA" id="ARBA00022490"/>
    </source>
</evidence>
<keyword evidence="3" id="KW-0963">Cytoplasm</keyword>
<dbReference type="SUPFAM" id="SSF54403">
    <property type="entry name" value="Cystatin/monellin"/>
    <property type="match status" value="1"/>
</dbReference>
<dbReference type="Pfam" id="PF00031">
    <property type="entry name" value="Cystatin"/>
    <property type="match status" value="1"/>
</dbReference>
<dbReference type="GO" id="GO:0004869">
    <property type="term" value="F:cysteine-type endopeptidase inhibitor activity"/>
    <property type="evidence" value="ECO:0007669"/>
    <property type="project" value="UniProtKB-KW"/>
</dbReference>
<comment type="caution">
    <text evidence="7">The sequence shown here is derived from an EMBL/GenBank/DDBJ whole genome shotgun (WGS) entry which is preliminary data.</text>
</comment>
<sequence>MPMVGGVGDTKEPDENIRQIARQVKDAVQSQTGLLFDEFEPIKYKSQLVNGTNYFIKVRHAPTQHLHLRVHRSFKGDVSLAAFQLDKKLEDELEYFHSKLVLLELISCQHDDEFQ</sequence>
<dbReference type="PRINTS" id="PR00295">
    <property type="entry name" value="STEFINA"/>
</dbReference>
<dbReference type="Gene3D" id="3.10.450.10">
    <property type="match status" value="1"/>
</dbReference>
<dbReference type="GO" id="GO:0005829">
    <property type="term" value="C:cytosol"/>
    <property type="evidence" value="ECO:0007669"/>
    <property type="project" value="TreeGrafter"/>
</dbReference>
<gene>
    <name evidence="7" type="ORF">TNCT_693161</name>
</gene>
<keyword evidence="4" id="KW-0646">Protease inhibitor</keyword>
<dbReference type="AlphaFoldDB" id="A0A8X6FLZ0"/>
<comment type="subcellular location">
    <subcellularLocation>
        <location evidence="1">Cytoplasm</location>
    </subcellularLocation>
</comment>
<feature type="domain" description="Cystatin" evidence="6">
    <location>
        <begin position="2"/>
        <end position="96"/>
    </location>
</feature>
<protein>
    <recommendedName>
        <fullName evidence="6">Cystatin domain-containing protein</fullName>
    </recommendedName>
</protein>
<dbReference type="OrthoDB" id="2429551at2759"/>
<evidence type="ECO:0000256" key="1">
    <source>
        <dbReference type="ARBA" id="ARBA00004496"/>
    </source>
</evidence>
<evidence type="ECO:0000256" key="4">
    <source>
        <dbReference type="ARBA" id="ARBA00022690"/>
    </source>
</evidence>
<reference evidence="7" key="1">
    <citation type="submission" date="2020-07" db="EMBL/GenBank/DDBJ databases">
        <title>Multicomponent nature underlies the extraordinary mechanical properties of spider dragline silk.</title>
        <authorList>
            <person name="Kono N."/>
            <person name="Nakamura H."/>
            <person name="Mori M."/>
            <person name="Yoshida Y."/>
            <person name="Ohtoshi R."/>
            <person name="Malay A.D."/>
            <person name="Moran D.A.P."/>
            <person name="Tomita M."/>
            <person name="Numata K."/>
            <person name="Arakawa K."/>
        </authorList>
    </citation>
    <scope>NUCLEOTIDE SEQUENCE</scope>
</reference>
<evidence type="ECO:0000313" key="7">
    <source>
        <dbReference type="EMBL" id="GFQ84280.1"/>
    </source>
</evidence>
<dbReference type="InterPro" id="IPR000010">
    <property type="entry name" value="Cystatin_dom"/>
</dbReference>
<name>A0A8X6FLZ0_TRICU</name>
<keyword evidence="5" id="KW-0789">Thiol protease inhibitor</keyword>
<dbReference type="PANTHER" id="PTHR11414:SF21">
    <property type="entry name" value="CYSTATIN 14A, TANDEM DUPLICATE 1-RELATED"/>
    <property type="match status" value="1"/>
</dbReference>
<evidence type="ECO:0000313" key="8">
    <source>
        <dbReference type="Proteomes" id="UP000887116"/>
    </source>
</evidence>
<keyword evidence="8" id="KW-1185">Reference proteome</keyword>
<accession>A0A8X6FLZ0</accession>
<dbReference type="PANTHER" id="PTHR11414">
    <property type="entry name" value="CYSTATIN FAMILY MEMBER"/>
    <property type="match status" value="1"/>
</dbReference>
<dbReference type="Proteomes" id="UP000887116">
    <property type="component" value="Unassembled WGS sequence"/>
</dbReference>
<organism evidence="7 8">
    <name type="scientific">Trichonephila clavata</name>
    <name type="common">Joro spider</name>
    <name type="synonym">Nephila clavata</name>
    <dbReference type="NCBI Taxonomy" id="2740835"/>
    <lineage>
        <taxon>Eukaryota</taxon>
        <taxon>Metazoa</taxon>
        <taxon>Ecdysozoa</taxon>
        <taxon>Arthropoda</taxon>
        <taxon>Chelicerata</taxon>
        <taxon>Arachnida</taxon>
        <taxon>Araneae</taxon>
        <taxon>Araneomorphae</taxon>
        <taxon>Entelegynae</taxon>
        <taxon>Araneoidea</taxon>
        <taxon>Nephilidae</taxon>
        <taxon>Trichonephila</taxon>
    </lineage>
</organism>
<dbReference type="SMART" id="SM00043">
    <property type="entry name" value="CY"/>
    <property type="match status" value="1"/>
</dbReference>
<evidence type="ECO:0000259" key="6">
    <source>
        <dbReference type="SMART" id="SM00043"/>
    </source>
</evidence>
<proteinExistence type="inferred from homology"/>
<dbReference type="InterPro" id="IPR001713">
    <property type="entry name" value="Prot_inh_stefin"/>
</dbReference>
<comment type="similarity">
    <text evidence="2">Belongs to the cystatin family.</text>
</comment>
<evidence type="ECO:0000256" key="2">
    <source>
        <dbReference type="ARBA" id="ARBA00009403"/>
    </source>
</evidence>
<dbReference type="InterPro" id="IPR046350">
    <property type="entry name" value="Cystatin_sf"/>
</dbReference>
<evidence type="ECO:0000256" key="5">
    <source>
        <dbReference type="ARBA" id="ARBA00022704"/>
    </source>
</evidence>